<keyword evidence="4 5" id="KW-0687">Ribonucleoprotein</keyword>
<dbReference type="EMBL" id="FRBG01000027">
    <property type="protein sequence ID" value="SHL36716.1"/>
    <property type="molecule type" value="Genomic_DNA"/>
</dbReference>
<feature type="domain" description="Large ribosomal subunit protein bL25 beta" evidence="7">
    <location>
        <begin position="96"/>
        <end position="178"/>
    </location>
</feature>
<evidence type="ECO:0000313" key="10">
    <source>
        <dbReference type="Proteomes" id="UP000092605"/>
    </source>
</evidence>
<dbReference type="Gene3D" id="2.170.120.20">
    <property type="entry name" value="Ribosomal protein L25, beta domain"/>
    <property type="match status" value="1"/>
</dbReference>
<keyword evidence="1 5" id="KW-0699">rRNA-binding</keyword>
<dbReference type="InterPro" id="IPR020057">
    <property type="entry name" value="Ribosomal_bL25_b-dom"/>
</dbReference>
<reference evidence="8 10" key="1">
    <citation type="submission" date="2016-02" db="EMBL/GenBank/DDBJ databases">
        <title>Draft genome sequence for Clostridium paradoxum JW-YL-7.</title>
        <authorList>
            <person name="Utturkar S.M."/>
            <person name="Lancaster A."/>
            <person name="Poole F.L."/>
            <person name="Adams M.W."/>
            <person name="Brown S.D."/>
        </authorList>
    </citation>
    <scope>NUCLEOTIDE SEQUENCE [LARGE SCALE GENOMIC DNA]</scope>
    <source>
        <strain evidence="8 10">JW-YL-7</strain>
    </source>
</reference>
<gene>
    <name evidence="5" type="primary">rplY</name>
    <name evidence="5" type="synonym">ctc</name>
    <name evidence="8" type="ORF">JWYL7_0009</name>
    <name evidence="9" type="ORF">SAMN05661008_01939</name>
</gene>
<evidence type="ECO:0000256" key="2">
    <source>
        <dbReference type="ARBA" id="ARBA00022884"/>
    </source>
</evidence>
<evidence type="ECO:0000256" key="5">
    <source>
        <dbReference type="HAMAP-Rule" id="MF_01334"/>
    </source>
</evidence>
<dbReference type="HAMAP" id="MF_01334">
    <property type="entry name" value="Ribosomal_bL25_CTC"/>
    <property type="match status" value="1"/>
</dbReference>
<dbReference type="PANTHER" id="PTHR33284:SF1">
    <property type="entry name" value="RIBOSOMAL PROTEIN L25_GLN-TRNA SYNTHETASE, ANTI-CODON-BINDING DOMAIN-CONTAINING PROTEIN"/>
    <property type="match status" value="1"/>
</dbReference>
<dbReference type="OrthoDB" id="9790002at2"/>
<evidence type="ECO:0000259" key="7">
    <source>
        <dbReference type="Pfam" id="PF14693"/>
    </source>
</evidence>
<dbReference type="GO" id="GO:0022625">
    <property type="term" value="C:cytosolic large ribosomal subunit"/>
    <property type="evidence" value="ECO:0007669"/>
    <property type="project" value="TreeGrafter"/>
</dbReference>
<dbReference type="SUPFAM" id="SSF50715">
    <property type="entry name" value="Ribosomal protein L25-like"/>
    <property type="match status" value="1"/>
</dbReference>
<evidence type="ECO:0000256" key="1">
    <source>
        <dbReference type="ARBA" id="ARBA00022730"/>
    </source>
</evidence>
<dbReference type="RefSeq" id="WP_066067212.1">
    <property type="nucleotide sequence ID" value="NZ_FRBG01000027.1"/>
</dbReference>
<evidence type="ECO:0000313" key="9">
    <source>
        <dbReference type="EMBL" id="SHL36716.1"/>
    </source>
</evidence>
<dbReference type="GO" id="GO:0006412">
    <property type="term" value="P:translation"/>
    <property type="evidence" value="ECO:0007669"/>
    <property type="project" value="UniProtKB-UniRule"/>
</dbReference>
<comment type="caution">
    <text evidence="8">The sequence shown here is derived from an EMBL/GenBank/DDBJ whole genome shotgun (WGS) entry which is preliminary data.</text>
</comment>
<reference evidence="9 11" key="2">
    <citation type="submission" date="2016-11" db="EMBL/GenBank/DDBJ databases">
        <authorList>
            <person name="Varghese N."/>
            <person name="Submissions S."/>
        </authorList>
    </citation>
    <scope>NUCLEOTIDE SEQUENCE [LARGE SCALE GENOMIC DNA]</scope>
    <source>
        <strain evidence="9 11">DSM 7308</strain>
    </source>
</reference>
<sequence length="186" mass="21503">MNLTLRSFYNNMNNKKLRKQGLIPGVLYGKDLDPICVVADKKELQEFYKNNRESNVADITLENKRYTVHIQDIQKHGVDNQIIHFDLHKVNKHDTISTHIPVVLVNKEELERQGLVVQQQVRDIEVKYQAHNNPKEIDVDISRLSHGEYITIGDLPSPQGVEILEDYNTIVASVNYPKTYIETPDE</sequence>
<feature type="domain" description="Large ribosomal subunit protein bL25 L25" evidence="6">
    <location>
        <begin position="5"/>
        <end position="87"/>
    </location>
</feature>
<dbReference type="Pfam" id="PF01386">
    <property type="entry name" value="Ribosomal_L25p"/>
    <property type="match status" value="1"/>
</dbReference>
<comment type="subunit">
    <text evidence="5">Part of the 50S ribosomal subunit; part of the 5S rRNA/L5/L18/L25 subcomplex. Contacts the 5S rRNA. Binds to the 5S rRNA independently of L5 and L18.</text>
</comment>
<dbReference type="AlphaFoldDB" id="A0A150FMX9"/>
<dbReference type="InterPro" id="IPR011035">
    <property type="entry name" value="Ribosomal_bL25/Gln-tRNA_synth"/>
</dbReference>
<dbReference type="PATRIC" id="fig|1121328.3.peg.9"/>
<dbReference type="Proteomes" id="UP000323392">
    <property type="component" value="Unassembled WGS sequence"/>
</dbReference>
<organism evidence="8 10">
    <name type="scientific">Alkalithermobacter thermoalcaliphilus JW-YL-7 = DSM 7308</name>
    <dbReference type="NCBI Taxonomy" id="1121328"/>
    <lineage>
        <taxon>Bacteria</taxon>
        <taxon>Bacillati</taxon>
        <taxon>Bacillota</taxon>
        <taxon>Clostridia</taxon>
        <taxon>Peptostreptococcales</taxon>
        <taxon>Tepidibacteraceae</taxon>
        <taxon>Alkalithermobacter</taxon>
    </lineage>
</organism>
<dbReference type="InterPro" id="IPR037121">
    <property type="entry name" value="Ribosomal_bL25_C"/>
</dbReference>
<dbReference type="CDD" id="cd00495">
    <property type="entry name" value="Ribosomal_L25_TL5_CTC"/>
    <property type="match status" value="1"/>
</dbReference>
<evidence type="ECO:0000256" key="4">
    <source>
        <dbReference type="ARBA" id="ARBA00023274"/>
    </source>
</evidence>
<comment type="similarity">
    <text evidence="5">Belongs to the bacterial ribosomal protein bL25 family. CTC subfamily.</text>
</comment>
<keyword evidence="11" id="KW-1185">Reference proteome</keyword>
<dbReference type="InterPro" id="IPR029751">
    <property type="entry name" value="Ribosomal_L25_dom"/>
</dbReference>
<evidence type="ECO:0000256" key="3">
    <source>
        <dbReference type="ARBA" id="ARBA00022980"/>
    </source>
</evidence>
<protein>
    <recommendedName>
        <fullName evidence="5">Large ribosomal subunit protein bL25</fullName>
    </recommendedName>
    <alternativeName>
        <fullName evidence="5">General stress protein CTC</fullName>
    </alternativeName>
</protein>
<accession>A0A150FMX9</accession>
<dbReference type="PANTHER" id="PTHR33284">
    <property type="entry name" value="RIBOSOMAL PROTEIN L25/GLN-TRNA SYNTHETASE, ANTI-CODON-BINDING DOMAIN-CONTAINING PROTEIN"/>
    <property type="match status" value="1"/>
</dbReference>
<dbReference type="Proteomes" id="UP000092605">
    <property type="component" value="Unassembled WGS sequence"/>
</dbReference>
<dbReference type="GO" id="GO:0003735">
    <property type="term" value="F:structural constituent of ribosome"/>
    <property type="evidence" value="ECO:0007669"/>
    <property type="project" value="InterPro"/>
</dbReference>
<dbReference type="GO" id="GO:0008097">
    <property type="term" value="F:5S rRNA binding"/>
    <property type="evidence" value="ECO:0007669"/>
    <property type="project" value="InterPro"/>
</dbReference>
<dbReference type="Pfam" id="PF14693">
    <property type="entry name" value="Ribosomal_TL5_C"/>
    <property type="match status" value="1"/>
</dbReference>
<evidence type="ECO:0000313" key="11">
    <source>
        <dbReference type="Proteomes" id="UP000323392"/>
    </source>
</evidence>
<dbReference type="InterPro" id="IPR020930">
    <property type="entry name" value="Ribosomal_uL5_bac-type"/>
</dbReference>
<dbReference type="InterPro" id="IPR001021">
    <property type="entry name" value="Ribosomal_bL25_long"/>
</dbReference>
<name>A0A150FMX9_CLOPD</name>
<dbReference type="EMBL" id="LSFY01000001">
    <property type="protein sequence ID" value="KXZ38936.1"/>
    <property type="molecule type" value="Genomic_DNA"/>
</dbReference>
<evidence type="ECO:0000313" key="8">
    <source>
        <dbReference type="EMBL" id="KXZ38936.1"/>
    </source>
</evidence>
<keyword evidence="2 5" id="KW-0694">RNA-binding</keyword>
<keyword evidence="3 5" id="KW-0689">Ribosomal protein</keyword>
<proteinExistence type="inferred from homology"/>
<dbReference type="STRING" id="1121328.JWYL7_0009"/>
<dbReference type="NCBIfam" id="TIGR00731">
    <property type="entry name" value="bL25_bact_ctc"/>
    <property type="match status" value="1"/>
</dbReference>
<comment type="function">
    <text evidence="5">This is one of the proteins that binds to the 5S RNA in the ribosome where it forms part of the central protuberance.</text>
</comment>
<dbReference type="InterPro" id="IPR020056">
    <property type="entry name" value="Rbsml_bL25/Gln-tRNA_synth_N"/>
</dbReference>
<evidence type="ECO:0000259" key="6">
    <source>
        <dbReference type="Pfam" id="PF01386"/>
    </source>
</evidence>
<dbReference type="Gene3D" id="2.40.240.10">
    <property type="entry name" value="Ribosomal Protein L25, Chain P"/>
    <property type="match status" value="1"/>
</dbReference>